<evidence type="ECO:0000313" key="1">
    <source>
        <dbReference type="EMBL" id="SVD12888.1"/>
    </source>
</evidence>
<protein>
    <recommendedName>
        <fullName evidence="2">Conotoxin</fullName>
    </recommendedName>
</protein>
<accession>A0A382SUM4</accession>
<gene>
    <name evidence="1" type="ORF">METZ01_LOCUS365742</name>
</gene>
<evidence type="ECO:0008006" key="2">
    <source>
        <dbReference type="Google" id="ProtNLM"/>
    </source>
</evidence>
<name>A0A382SUM4_9ZZZZ</name>
<organism evidence="1">
    <name type="scientific">marine metagenome</name>
    <dbReference type="NCBI Taxonomy" id="408172"/>
    <lineage>
        <taxon>unclassified sequences</taxon>
        <taxon>metagenomes</taxon>
        <taxon>ecological metagenomes</taxon>
    </lineage>
</organism>
<dbReference type="AlphaFoldDB" id="A0A382SUM4"/>
<feature type="non-terminal residue" evidence="1">
    <location>
        <position position="58"/>
    </location>
</feature>
<reference evidence="1" key="1">
    <citation type="submission" date="2018-05" db="EMBL/GenBank/DDBJ databases">
        <authorList>
            <person name="Lanie J.A."/>
            <person name="Ng W.-L."/>
            <person name="Kazmierczak K.M."/>
            <person name="Andrzejewski T.M."/>
            <person name="Davidsen T.M."/>
            <person name="Wayne K.J."/>
            <person name="Tettelin H."/>
            <person name="Glass J.I."/>
            <person name="Rusch D."/>
            <person name="Podicherti R."/>
            <person name="Tsui H.-C.T."/>
            <person name="Winkler M.E."/>
        </authorList>
    </citation>
    <scope>NUCLEOTIDE SEQUENCE</scope>
</reference>
<dbReference type="EMBL" id="UINC01131280">
    <property type="protein sequence ID" value="SVD12888.1"/>
    <property type="molecule type" value="Genomic_DNA"/>
</dbReference>
<proteinExistence type="predicted"/>
<sequence>MRAILVLLLLLPGLVLGVTGTNIAGKPEMEPSTPTWQTDEIKKLINEARYCDTVADCG</sequence>